<gene>
    <name evidence="2" type="ORF">CUNI_LOCUS533</name>
</gene>
<dbReference type="AlphaFoldDB" id="A0A8S3YHJ2"/>
<dbReference type="InterPro" id="IPR003961">
    <property type="entry name" value="FN3_dom"/>
</dbReference>
<dbReference type="InterPro" id="IPR013783">
    <property type="entry name" value="Ig-like_fold"/>
</dbReference>
<feature type="domain" description="Fibronectin type-III" evidence="1">
    <location>
        <begin position="68"/>
        <end position="161"/>
    </location>
</feature>
<dbReference type="CDD" id="cd00063">
    <property type="entry name" value="FN3"/>
    <property type="match status" value="1"/>
</dbReference>
<evidence type="ECO:0000313" key="3">
    <source>
        <dbReference type="Proteomes" id="UP000678393"/>
    </source>
</evidence>
<protein>
    <recommendedName>
        <fullName evidence="1">Fibronectin type-III domain-containing protein</fullName>
    </recommendedName>
</protein>
<dbReference type="SUPFAM" id="SSF49265">
    <property type="entry name" value="Fibronectin type III"/>
    <property type="match status" value="1"/>
</dbReference>
<proteinExistence type="predicted"/>
<dbReference type="Proteomes" id="UP000678393">
    <property type="component" value="Unassembled WGS sequence"/>
</dbReference>
<dbReference type="PROSITE" id="PS50853">
    <property type="entry name" value="FN3"/>
    <property type="match status" value="1"/>
</dbReference>
<dbReference type="Gene3D" id="2.60.40.10">
    <property type="entry name" value="Immunoglobulins"/>
    <property type="match status" value="2"/>
</dbReference>
<organism evidence="2 3">
    <name type="scientific">Candidula unifasciata</name>
    <dbReference type="NCBI Taxonomy" id="100452"/>
    <lineage>
        <taxon>Eukaryota</taxon>
        <taxon>Metazoa</taxon>
        <taxon>Spiralia</taxon>
        <taxon>Lophotrochozoa</taxon>
        <taxon>Mollusca</taxon>
        <taxon>Gastropoda</taxon>
        <taxon>Heterobranchia</taxon>
        <taxon>Euthyneura</taxon>
        <taxon>Panpulmonata</taxon>
        <taxon>Eupulmonata</taxon>
        <taxon>Stylommatophora</taxon>
        <taxon>Helicina</taxon>
        <taxon>Helicoidea</taxon>
        <taxon>Geomitridae</taxon>
        <taxon>Candidula</taxon>
    </lineage>
</organism>
<feature type="non-terminal residue" evidence="2">
    <location>
        <position position="1"/>
    </location>
</feature>
<accession>A0A8S3YHJ2</accession>
<reference evidence="2" key="1">
    <citation type="submission" date="2021-04" db="EMBL/GenBank/DDBJ databases">
        <authorList>
            <consortium name="Molecular Ecology Group"/>
        </authorList>
    </citation>
    <scope>NUCLEOTIDE SEQUENCE</scope>
</reference>
<feature type="non-terminal residue" evidence="2">
    <location>
        <position position="161"/>
    </location>
</feature>
<dbReference type="EMBL" id="CAJHNH020000060">
    <property type="protein sequence ID" value="CAG5114975.1"/>
    <property type="molecule type" value="Genomic_DNA"/>
</dbReference>
<dbReference type="Pfam" id="PF00041">
    <property type="entry name" value="fn3"/>
    <property type="match status" value="1"/>
</dbReference>
<dbReference type="OrthoDB" id="7933032at2759"/>
<name>A0A8S3YHJ2_9EUPU</name>
<sequence length="161" mass="18804">INYWHEEEQMTDWKDFIRHEGQVDKGLVIGLKSDNFYYFTIQVYNSAGLGPMSEYFFQETLHYPAAQYPEEIRVYSASGHHVEVWWRGIHISQPEGNIYGFVIYYWPANENYRTACQHVVHDHHAHHAHIDVEPGVVYALRVSAFGEGGYGKKSLTTYFTL</sequence>
<evidence type="ECO:0000259" key="1">
    <source>
        <dbReference type="PROSITE" id="PS50853"/>
    </source>
</evidence>
<evidence type="ECO:0000313" key="2">
    <source>
        <dbReference type="EMBL" id="CAG5114975.1"/>
    </source>
</evidence>
<keyword evidence="3" id="KW-1185">Reference proteome</keyword>
<comment type="caution">
    <text evidence="2">The sequence shown here is derived from an EMBL/GenBank/DDBJ whole genome shotgun (WGS) entry which is preliminary data.</text>
</comment>
<dbReference type="InterPro" id="IPR036116">
    <property type="entry name" value="FN3_sf"/>
</dbReference>